<protein>
    <submittedName>
        <fullName evidence="1">Uncharacterized protein</fullName>
    </submittedName>
</protein>
<name>A0A8X6F5M8_TRICU</name>
<organism evidence="1 2">
    <name type="scientific">Trichonephila clavata</name>
    <name type="common">Joro spider</name>
    <name type="synonym">Nephila clavata</name>
    <dbReference type="NCBI Taxonomy" id="2740835"/>
    <lineage>
        <taxon>Eukaryota</taxon>
        <taxon>Metazoa</taxon>
        <taxon>Ecdysozoa</taxon>
        <taxon>Arthropoda</taxon>
        <taxon>Chelicerata</taxon>
        <taxon>Arachnida</taxon>
        <taxon>Araneae</taxon>
        <taxon>Araneomorphae</taxon>
        <taxon>Entelegynae</taxon>
        <taxon>Araneoidea</taxon>
        <taxon>Nephilidae</taxon>
        <taxon>Trichonephila</taxon>
    </lineage>
</organism>
<evidence type="ECO:0000313" key="1">
    <source>
        <dbReference type="EMBL" id="GFQ71830.1"/>
    </source>
</evidence>
<dbReference type="AlphaFoldDB" id="A0A8X6F5M8"/>
<dbReference type="Proteomes" id="UP000887116">
    <property type="component" value="Unassembled WGS sequence"/>
</dbReference>
<accession>A0A8X6F5M8</accession>
<gene>
    <name evidence="1" type="ORF">TNCT_54841</name>
</gene>
<reference evidence="1" key="1">
    <citation type="submission" date="2020-07" db="EMBL/GenBank/DDBJ databases">
        <title>Multicomponent nature underlies the extraordinary mechanical properties of spider dragline silk.</title>
        <authorList>
            <person name="Kono N."/>
            <person name="Nakamura H."/>
            <person name="Mori M."/>
            <person name="Yoshida Y."/>
            <person name="Ohtoshi R."/>
            <person name="Malay A.D."/>
            <person name="Moran D.A.P."/>
            <person name="Tomita M."/>
            <person name="Numata K."/>
            <person name="Arakawa K."/>
        </authorList>
    </citation>
    <scope>NUCLEOTIDE SEQUENCE</scope>
</reference>
<dbReference type="EMBL" id="BMAO01001235">
    <property type="protein sequence ID" value="GFQ71830.1"/>
    <property type="molecule type" value="Genomic_DNA"/>
</dbReference>
<comment type="caution">
    <text evidence="1">The sequence shown here is derived from an EMBL/GenBank/DDBJ whole genome shotgun (WGS) entry which is preliminary data.</text>
</comment>
<keyword evidence="2" id="KW-1185">Reference proteome</keyword>
<sequence>MNTNKKKFSSDGKWKVTFLNKQTETQALSSTNFEVRSPSDLIFFTADNTPEEVYEIKGNSEVSTSLKGSIEMDNFSPKKSENVCFCSEIDNGIAKGDVNFTPDRPKTFSCRRRLNISYFSSESPKGILRSVPMEFGIPDFYNARTLWETFESAESEISVAEVWSNISLNSFQNMKPADSEHSSISSTETDSI</sequence>
<dbReference type="OrthoDB" id="10446650at2759"/>
<proteinExistence type="predicted"/>
<evidence type="ECO:0000313" key="2">
    <source>
        <dbReference type="Proteomes" id="UP000887116"/>
    </source>
</evidence>